<feature type="binding site" evidence="11">
    <location>
        <position position="234"/>
    </location>
    <ligand>
        <name>NADP(+)</name>
        <dbReference type="ChEBI" id="CHEBI:58349"/>
    </ligand>
</feature>
<accession>A0ABR5Q504</accession>
<comment type="caution">
    <text evidence="14">The sequence shown here is derived from an EMBL/GenBank/DDBJ whole genome shotgun (WGS) entry which is preliminary data.</text>
</comment>
<dbReference type="Gene3D" id="3.40.50.720">
    <property type="entry name" value="NAD(P)-binding Rossmann-like Domain"/>
    <property type="match status" value="1"/>
</dbReference>
<comment type="function">
    <text evidence="11">Catalyzes the oxidation of 5,10-methylenetetrahydrofolate to 5,10-methenyltetrahydrofolate and then the hydrolysis of 5,10-methenyltetrahydrofolate to 10-formyltetrahydrofolate.</text>
</comment>
<proteinExistence type="inferred from homology"/>
<organism evidence="14 15">
    <name type="scientific">Paucilactobacillus hokkaidonensis</name>
    <dbReference type="NCBI Taxonomy" id="1193095"/>
    <lineage>
        <taxon>Bacteria</taxon>
        <taxon>Bacillati</taxon>
        <taxon>Bacillota</taxon>
        <taxon>Bacilli</taxon>
        <taxon>Lactobacillales</taxon>
        <taxon>Lactobacillaceae</taxon>
        <taxon>Paucilactobacillus</taxon>
    </lineage>
</organism>
<comment type="caution">
    <text evidence="11">Lacks conserved residue(s) required for the propagation of feature annotation.</text>
</comment>
<keyword evidence="2 11" id="KW-0554">One-carbon metabolism</keyword>
<dbReference type="InterPro" id="IPR036291">
    <property type="entry name" value="NAD(P)-bd_dom_sf"/>
</dbReference>
<comment type="subunit">
    <text evidence="11">Homodimer.</text>
</comment>
<dbReference type="PROSITE" id="PS00767">
    <property type="entry name" value="THF_DHG_CYH_2"/>
    <property type="match status" value="1"/>
</dbReference>
<gene>
    <name evidence="11" type="primary">folD</name>
    <name evidence="14" type="ORF">IV59_GL000393</name>
</gene>
<feature type="domain" description="Tetrahydrofolate dehydrogenase/cyclohydrolase NAD(P)-binding" evidence="13">
    <location>
        <begin position="142"/>
        <end position="283"/>
    </location>
</feature>
<evidence type="ECO:0000256" key="10">
    <source>
        <dbReference type="ARBA" id="ARBA00023268"/>
    </source>
</evidence>
<dbReference type="InterPro" id="IPR000672">
    <property type="entry name" value="THF_DH/CycHdrlase"/>
</dbReference>
<dbReference type="EC" id="3.5.4.9" evidence="11"/>
<dbReference type="Pfam" id="PF02882">
    <property type="entry name" value="THF_DHG_CYH_C"/>
    <property type="match status" value="1"/>
</dbReference>
<keyword evidence="6 11" id="KW-0521">NADP</keyword>
<reference evidence="14 15" key="1">
    <citation type="journal article" date="2015" name="Genome Announc.">
        <title>Expanding the biotechnology potential of lactobacilli through comparative genomics of 213 strains and associated genera.</title>
        <authorList>
            <person name="Sun Z."/>
            <person name="Harris H.M."/>
            <person name="McCann A."/>
            <person name="Guo C."/>
            <person name="Argimon S."/>
            <person name="Zhang W."/>
            <person name="Yang X."/>
            <person name="Jeffery I.B."/>
            <person name="Cooney J.C."/>
            <person name="Kagawa T.F."/>
            <person name="Liu W."/>
            <person name="Song Y."/>
            <person name="Salvetti E."/>
            <person name="Wrobel A."/>
            <person name="Rasinkangas P."/>
            <person name="Parkhill J."/>
            <person name="Rea M.C."/>
            <person name="O'Sullivan O."/>
            <person name="Ritari J."/>
            <person name="Douillard F.P."/>
            <person name="Paul Ross R."/>
            <person name="Yang R."/>
            <person name="Briner A.E."/>
            <person name="Felis G.E."/>
            <person name="de Vos W.M."/>
            <person name="Barrangou R."/>
            <person name="Klaenhammer T.R."/>
            <person name="Caufield P.W."/>
            <person name="Cui Y."/>
            <person name="Zhang H."/>
            <person name="O'Toole P.W."/>
        </authorList>
    </citation>
    <scope>NUCLEOTIDE SEQUENCE [LARGE SCALE GENOMIC DNA]</scope>
    <source>
        <strain evidence="14 15">DSM 26202</strain>
    </source>
</reference>
<evidence type="ECO:0000259" key="13">
    <source>
        <dbReference type="Pfam" id="PF02882"/>
    </source>
</evidence>
<dbReference type="SUPFAM" id="SSF53223">
    <property type="entry name" value="Aminoacid dehydrogenase-like, N-terminal domain"/>
    <property type="match status" value="1"/>
</dbReference>
<comment type="catalytic activity">
    <reaction evidence="11">
        <text>(6R)-5,10-methylene-5,6,7,8-tetrahydrofolate + NADP(+) = (6R)-5,10-methenyltetrahydrofolate + NADPH</text>
        <dbReference type="Rhea" id="RHEA:22812"/>
        <dbReference type="ChEBI" id="CHEBI:15636"/>
        <dbReference type="ChEBI" id="CHEBI:57455"/>
        <dbReference type="ChEBI" id="CHEBI:57783"/>
        <dbReference type="ChEBI" id="CHEBI:58349"/>
        <dbReference type="EC" id="1.5.1.5"/>
    </reaction>
</comment>
<name>A0ABR5Q504_9LACO</name>
<evidence type="ECO:0000256" key="9">
    <source>
        <dbReference type="ARBA" id="ARBA00023167"/>
    </source>
</evidence>
<dbReference type="PRINTS" id="PR00085">
    <property type="entry name" value="THFDHDRGNASE"/>
</dbReference>
<dbReference type="HAMAP" id="MF_01576">
    <property type="entry name" value="THF_DHG_CYH"/>
    <property type="match status" value="1"/>
</dbReference>
<evidence type="ECO:0000259" key="12">
    <source>
        <dbReference type="Pfam" id="PF00763"/>
    </source>
</evidence>
<keyword evidence="4 11" id="KW-0658">Purine biosynthesis</keyword>
<feature type="domain" description="Tetrahydrofolate dehydrogenase/cyclohydrolase catalytic" evidence="12">
    <location>
        <begin position="7"/>
        <end position="121"/>
    </location>
</feature>
<dbReference type="InterPro" id="IPR046346">
    <property type="entry name" value="Aminoacid_DH-like_N_sf"/>
</dbReference>
<keyword evidence="7 11" id="KW-0560">Oxidoreductase</keyword>
<evidence type="ECO:0000256" key="11">
    <source>
        <dbReference type="HAMAP-Rule" id="MF_01576"/>
    </source>
</evidence>
<dbReference type="EMBL" id="JQCH01000012">
    <property type="protein sequence ID" value="KRO09780.1"/>
    <property type="molecule type" value="Genomic_DNA"/>
</dbReference>
<dbReference type="SUPFAM" id="SSF51735">
    <property type="entry name" value="NAD(P)-binding Rossmann-fold domains"/>
    <property type="match status" value="1"/>
</dbReference>
<dbReference type="CDD" id="cd01080">
    <property type="entry name" value="NAD_bind_m-THF_DH_Cyclohyd"/>
    <property type="match status" value="1"/>
</dbReference>
<dbReference type="InterPro" id="IPR020867">
    <property type="entry name" value="THF_DH/CycHdrlase_CS"/>
</dbReference>
<comment type="catalytic activity">
    <reaction evidence="11">
        <text>(6R)-5,10-methenyltetrahydrofolate + H2O = (6R)-10-formyltetrahydrofolate + H(+)</text>
        <dbReference type="Rhea" id="RHEA:23700"/>
        <dbReference type="ChEBI" id="CHEBI:15377"/>
        <dbReference type="ChEBI" id="CHEBI:15378"/>
        <dbReference type="ChEBI" id="CHEBI:57455"/>
        <dbReference type="ChEBI" id="CHEBI:195366"/>
        <dbReference type="EC" id="3.5.4.9"/>
    </reaction>
</comment>
<protein>
    <recommendedName>
        <fullName evidence="11">Bifunctional protein FolD</fullName>
    </recommendedName>
    <domain>
        <recommendedName>
            <fullName evidence="11">Methylenetetrahydrofolate dehydrogenase</fullName>
            <ecNumber evidence="11">1.5.1.5</ecNumber>
        </recommendedName>
    </domain>
    <domain>
        <recommendedName>
            <fullName evidence="11">Methenyltetrahydrofolate cyclohydrolase</fullName>
            <ecNumber evidence="11">3.5.4.9</ecNumber>
        </recommendedName>
    </domain>
</protein>
<evidence type="ECO:0000256" key="4">
    <source>
        <dbReference type="ARBA" id="ARBA00022755"/>
    </source>
</evidence>
<evidence type="ECO:0000256" key="6">
    <source>
        <dbReference type="ARBA" id="ARBA00022857"/>
    </source>
</evidence>
<dbReference type="Pfam" id="PF00763">
    <property type="entry name" value="THF_DHG_CYH"/>
    <property type="match status" value="1"/>
</dbReference>
<dbReference type="Gene3D" id="3.40.50.10860">
    <property type="entry name" value="Leucine Dehydrogenase, chain A, domain 1"/>
    <property type="match status" value="1"/>
</dbReference>
<feature type="binding site" evidence="11">
    <location>
        <begin position="168"/>
        <end position="170"/>
    </location>
    <ligand>
        <name>NADP(+)</name>
        <dbReference type="ChEBI" id="CHEBI:58349"/>
    </ligand>
</feature>
<dbReference type="EC" id="1.5.1.5" evidence="11"/>
<keyword evidence="3 11" id="KW-0028">Amino-acid biosynthesis</keyword>
<evidence type="ECO:0000256" key="5">
    <source>
        <dbReference type="ARBA" id="ARBA00022801"/>
    </source>
</evidence>
<keyword evidence="10 11" id="KW-0511">Multifunctional enzyme</keyword>
<keyword evidence="9 11" id="KW-0486">Methionine biosynthesis</keyword>
<dbReference type="PANTHER" id="PTHR48099:SF5">
    <property type="entry name" value="C-1-TETRAHYDROFOLATE SYNTHASE, CYTOPLASMIC"/>
    <property type="match status" value="1"/>
</dbReference>
<comment type="similarity">
    <text evidence="11">Belongs to the tetrahydrofolate dehydrogenase/cyclohydrolase family.</text>
</comment>
<dbReference type="Proteomes" id="UP000051884">
    <property type="component" value="Unassembled WGS sequence"/>
</dbReference>
<evidence type="ECO:0000256" key="3">
    <source>
        <dbReference type="ARBA" id="ARBA00022605"/>
    </source>
</evidence>
<sequence>MKMAIVIDGKKLAKQINARTQQQVTELVEQKIQPGIAVILVGEDPASKMYTRSKQRKAETLGMKSILKEFPQDTSEQTVLNAIKELNEDASIHAILVQAPLPPQIDADMVTSAIVPSKDVDGFHPQNLGRLYANQHGNYPVACTPKGIMTMLAAYQVPLTGQHAVIVGRSILVGKPMAALLMNADATVSVAGHHTKDLAALTQQADILIVATGIGHLIKAEFVKPGAVVIDVGIEHDQDGKLIGDVDFDAVEKLARAITPVPGGVGPMTIATLMQQTVELAKWSQLNG</sequence>
<evidence type="ECO:0000256" key="1">
    <source>
        <dbReference type="ARBA" id="ARBA00004777"/>
    </source>
</evidence>
<evidence type="ECO:0000256" key="8">
    <source>
        <dbReference type="ARBA" id="ARBA00023102"/>
    </source>
</evidence>
<dbReference type="PANTHER" id="PTHR48099">
    <property type="entry name" value="C-1-TETRAHYDROFOLATE SYNTHASE, CYTOPLASMIC-RELATED"/>
    <property type="match status" value="1"/>
</dbReference>
<evidence type="ECO:0000256" key="7">
    <source>
        <dbReference type="ARBA" id="ARBA00023002"/>
    </source>
</evidence>
<dbReference type="InterPro" id="IPR020630">
    <property type="entry name" value="THF_DH/CycHdrlase_cat_dom"/>
</dbReference>
<keyword evidence="8 11" id="KW-0368">Histidine biosynthesis</keyword>
<keyword evidence="15" id="KW-1185">Reference proteome</keyword>
<evidence type="ECO:0000313" key="14">
    <source>
        <dbReference type="EMBL" id="KRO09780.1"/>
    </source>
</evidence>
<comment type="pathway">
    <text evidence="1 11">One-carbon metabolism; tetrahydrofolate interconversion.</text>
</comment>
<dbReference type="InterPro" id="IPR020631">
    <property type="entry name" value="THF_DH/CycHdrlase_NAD-bd_dom"/>
</dbReference>
<evidence type="ECO:0000256" key="2">
    <source>
        <dbReference type="ARBA" id="ARBA00022563"/>
    </source>
</evidence>
<keyword evidence="5 11" id="KW-0378">Hydrolase</keyword>
<evidence type="ECO:0000313" key="15">
    <source>
        <dbReference type="Proteomes" id="UP000051884"/>
    </source>
</evidence>